<dbReference type="GO" id="GO:0008270">
    <property type="term" value="F:zinc ion binding"/>
    <property type="evidence" value="ECO:0007669"/>
    <property type="project" value="UniProtKB-KW"/>
</dbReference>
<dbReference type="Proteomes" id="UP001153714">
    <property type="component" value="Chromosome 20"/>
</dbReference>
<evidence type="ECO:0000313" key="5">
    <source>
        <dbReference type="Proteomes" id="UP001153714"/>
    </source>
</evidence>
<evidence type="ECO:0000256" key="2">
    <source>
        <dbReference type="SAM" id="MobiDB-lite"/>
    </source>
</evidence>
<keyword evidence="1" id="KW-0863">Zinc-finger</keyword>
<evidence type="ECO:0000256" key="1">
    <source>
        <dbReference type="PROSITE-ProRule" id="PRU00042"/>
    </source>
</evidence>
<feature type="region of interest" description="Disordered" evidence="2">
    <location>
        <begin position="102"/>
        <end position="124"/>
    </location>
</feature>
<reference evidence="4" key="2">
    <citation type="submission" date="2022-10" db="EMBL/GenBank/DDBJ databases">
        <authorList>
            <consortium name="ENA_rothamsted_submissions"/>
            <consortium name="culmorum"/>
            <person name="King R."/>
        </authorList>
    </citation>
    <scope>NUCLEOTIDE SEQUENCE</scope>
</reference>
<gene>
    <name evidence="4" type="ORF">DIATSA_LOCUS7741</name>
</gene>
<accession>A0A9N9R4R7</accession>
<evidence type="ECO:0000313" key="4">
    <source>
        <dbReference type="EMBL" id="CAG9790051.1"/>
    </source>
</evidence>
<dbReference type="AlphaFoldDB" id="A0A9N9R4R7"/>
<keyword evidence="1" id="KW-0479">Metal-binding</keyword>
<proteinExistence type="predicted"/>
<dbReference type="InterPro" id="IPR013087">
    <property type="entry name" value="Znf_C2H2_type"/>
</dbReference>
<feature type="compositionally biased region" description="Acidic residues" evidence="2">
    <location>
        <begin position="1"/>
        <end position="11"/>
    </location>
</feature>
<feature type="region of interest" description="Disordered" evidence="2">
    <location>
        <begin position="1"/>
        <end position="22"/>
    </location>
</feature>
<dbReference type="PROSITE" id="PS50157">
    <property type="entry name" value="ZINC_FINGER_C2H2_2"/>
    <property type="match status" value="1"/>
</dbReference>
<organism evidence="4 5">
    <name type="scientific">Diatraea saccharalis</name>
    <name type="common">sugarcane borer</name>
    <dbReference type="NCBI Taxonomy" id="40085"/>
    <lineage>
        <taxon>Eukaryota</taxon>
        <taxon>Metazoa</taxon>
        <taxon>Ecdysozoa</taxon>
        <taxon>Arthropoda</taxon>
        <taxon>Hexapoda</taxon>
        <taxon>Insecta</taxon>
        <taxon>Pterygota</taxon>
        <taxon>Neoptera</taxon>
        <taxon>Endopterygota</taxon>
        <taxon>Lepidoptera</taxon>
        <taxon>Glossata</taxon>
        <taxon>Ditrysia</taxon>
        <taxon>Pyraloidea</taxon>
        <taxon>Crambidae</taxon>
        <taxon>Crambinae</taxon>
        <taxon>Diatraea</taxon>
    </lineage>
</organism>
<evidence type="ECO:0000259" key="3">
    <source>
        <dbReference type="PROSITE" id="PS50157"/>
    </source>
</evidence>
<dbReference type="PROSITE" id="PS00028">
    <property type="entry name" value="ZINC_FINGER_C2H2_1"/>
    <property type="match status" value="1"/>
</dbReference>
<keyword evidence="5" id="KW-1185">Reference proteome</keyword>
<reference evidence="4" key="1">
    <citation type="submission" date="2021-12" db="EMBL/GenBank/DDBJ databases">
        <authorList>
            <person name="King R."/>
        </authorList>
    </citation>
    <scope>NUCLEOTIDE SEQUENCE</scope>
</reference>
<protein>
    <recommendedName>
        <fullName evidence="3">C2H2-type domain-containing protein</fullName>
    </recommendedName>
</protein>
<sequence>MSSTLETEDLDNGPLVRMEDVQPARDRSCDVYVLEDTKDEPMESYVVDHLDYVNECVVDDDDSNIGSMVSIHSQDVVECDDDDSSNSELIVPEVQPVKKKSIKLDKTPEVGSKSPPESWPTLEILPGGVIKRSDKFNDDLNSSYQDDDESENNNQDMMYACAKCSQSFKYLFSLVKHVKGHEKEQKKPKPTESIKPTSTEKELVYLKRARIDLEKSYKKQKVDVLARIADALAQIENVEDFFDK</sequence>
<feature type="domain" description="C2H2-type" evidence="3">
    <location>
        <begin position="159"/>
        <end position="186"/>
    </location>
</feature>
<dbReference type="OrthoDB" id="7471224at2759"/>
<name>A0A9N9R4R7_9NEOP</name>
<dbReference type="Gene3D" id="3.30.160.60">
    <property type="entry name" value="Classic Zinc Finger"/>
    <property type="match status" value="1"/>
</dbReference>
<dbReference type="EMBL" id="OU893351">
    <property type="protein sequence ID" value="CAG9790051.1"/>
    <property type="molecule type" value="Genomic_DNA"/>
</dbReference>
<keyword evidence="1" id="KW-0862">Zinc</keyword>